<comment type="similarity">
    <text evidence="3">Belongs to the MDM1 family.</text>
</comment>
<keyword evidence="8" id="KW-0539">Nucleus</keyword>
<dbReference type="PANTHER" id="PTHR32078">
    <property type="entry name" value="NUCLEAR PROTEIN MDM1"/>
    <property type="match status" value="1"/>
</dbReference>
<evidence type="ECO:0000256" key="7">
    <source>
        <dbReference type="ARBA" id="ARBA00023212"/>
    </source>
</evidence>
<evidence type="ECO:0000313" key="12">
    <source>
        <dbReference type="Proteomes" id="UP000283210"/>
    </source>
</evidence>
<comment type="subcellular location">
    <subcellularLocation>
        <location evidence="1">Cytoplasm</location>
        <location evidence="1">Cytoskeleton</location>
        <location evidence="1">Microtubule organizing center</location>
        <location evidence="1">Centrosome</location>
        <location evidence="1">Centriole</location>
    </subcellularLocation>
    <subcellularLocation>
        <location evidence="2">Nucleus</location>
    </subcellularLocation>
</comment>
<keyword evidence="5" id="KW-0963">Cytoplasm</keyword>
<keyword evidence="7" id="KW-0206">Cytoskeleton</keyword>
<dbReference type="GO" id="GO:0046600">
    <property type="term" value="P:negative regulation of centriole replication"/>
    <property type="evidence" value="ECO:0007669"/>
    <property type="project" value="InterPro"/>
</dbReference>
<reference evidence="11 12" key="2">
    <citation type="submission" date="2019-01" db="EMBL/GenBank/DDBJ databases">
        <title>A chromosome length genome reference of the Java medaka (oryzias javanicus).</title>
        <authorList>
            <person name="Herpin A."/>
            <person name="Takehana Y."/>
            <person name="Naruse K."/>
            <person name="Ansai S."/>
            <person name="Kawaguchi M."/>
        </authorList>
    </citation>
    <scope>NUCLEOTIDE SEQUENCE [LARGE SCALE GENOMIC DNA]</scope>
    <source>
        <strain evidence="11">RS831</strain>
        <tissue evidence="11">Whole body</tissue>
    </source>
</reference>
<evidence type="ECO:0000256" key="4">
    <source>
        <dbReference type="ARBA" id="ARBA00013508"/>
    </source>
</evidence>
<dbReference type="Proteomes" id="UP000283210">
    <property type="component" value="Chromosome 23"/>
</dbReference>
<feature type="region of interest" description="Disordered" evidence="10">
    <location>
        <begin position="341"/>
        <end position="374"/>
    </location>
</feature>
<organism evidence="11 12">
    <name type="scientific">Oryzias javanicus</name>
    <name type="common">Javanese ricefish</name>
    <name type="synonym">Aplocheilus javanicus</name>
    <dbReference type="NCBI Taxonomy" id="123683"/>
    <lineage>
        <taxon>Eukaryota</taxon>
        <taxon>Metazoa</taxon>
        <taxon>Chordata</taxon>
        <taxon>Craniata</taxon>
        <taxon>Vertebrata</taxon>
        <taxon>Euteleostomi</taxon>
        <taxon>Actinopterygii</taxon>
        <taxon>Neopterygii</taxon>
        <taxon>Teleostei</taxon>
        <taxon>Neoteleostei</taxon>
        <taxon>Acanthomorphata</taxon>
        <taxon>Ovalentaria</taxon>
        <taxon>Atherinomorphae</taxon>
        <taxon>Beloniformes</taxon>
        <taxon>Adrianichthyidae</taxon>
        <taxon>Oryziinae</taxon>
        <taxon>Oryzias</taxon>
    </lineage>
</organism>
<evidence type="ECO:0000256" key="10">
    <source>
        <dbReference type="SAM" id="MobiDB-lite"/>
    </source>
</evidence>
<dbReference type="GO" id="GO:0005634">
    <property type="term" value="C:nucleus"/>
    <property type="evidence" value="ECO:0007669"/>
    <property type="project" value="UniProtKB-SubCell"/>
</dbReference>
<proteinExistence type="inferred from homology"/>
<gene>
    <name evidence="11" type="ORF">OJAV_G00222910</name>
</gene>
<name>A0A3S2TVX9_ORYJA</name>
<feature type="compositionally biased region" description="Pro residues" evidence="10">
    <location>
        <begin position="68"/>
        <end position="77"/>
    </location>
</feature>
<keyword evidence="6" id="KW-0493">Microtubule</keyword>
<feature type="compositionally biased region" description="Basic and acidic residues" evidence="10">
    <location>
        <begin position="362"/>
        <end position="374"/>
    </location>
</feature>
<dbReference type="EMBL" id="CM012459">
    <property type="protein sequence ID" value="RVE56601.1"/>
    <property type="molecule type" value="Genomic_DNA"/>
</dbReference>
<feature type="compositionally biased region" description="Low complexity" evidence="10">
    <location>
        <begin position="98"/>
        <end position="119"/>
    </location>
</feature>
<sequence>MTVRFKSQTEYQRSFTLPRSSTASTLPCDPAAGSDPTRNMFSAKVLRSSAHRKQQKPPSGPAGRPESAPEPPAGPRPPADEPAADGESAKPRPFQGHSQPRPSTPAPAAAASEPPSASAVKVDHVTRLRAGSKAAGHRSGWQKPLTAASPLLTAEQVFYCGSRSVSPYRRKPVSMETEYGRSFQGLIPPSGPRLRKHLDHDWQPLFHTHSVNRRSREEELTDKLRLHHDISGGEKDTPPAGGRRMLSEYQSSFASPLHRKLEGKLDGAALQVTELRRRALMYRRRAWGAHFSRDHLAQLLSDHNALWEASDASAADAGVPPLAVGLDSGAASRVDALDLASVSGRSRSAATEPKTSRTQRRANAEEERRSDPYV</sequence>
<evidence type="ECO:0000256" key="3">
    <source>
        <dbReference type="ARBA" id="ARBA00010494"/>
    </source>
</evidence>
<accession>A0A3S2TVX9</accession>
<reference evidence="11 12" key="1">
    <citation type="submission" date="2018-11" db="EMBL/GenBank/DDBJ databases">
        <authorList>
            <person name="Lopez-Roques C."/>
            <person name="Donnadieu C."/>
            <person name="Bouchez O."/>
            <person name="Klopp C."/>
            <person name="Cabau C."/>
            <person name="Zahm M."/>
        </authorList>
    </citation>
    <scope>NUCLEOTIDE SEQUENCE [LARGE SCALE GENOMIC DNA]</scope>
    <source>
        <strain evidence="11">RS831</strain>
        <tissue evidence="11">Whole body</tissue>
    </source>
</reference>
<dbReference type="Pfam" id="PF15501">
    <property type="entry name" value="MDM1"/>
    <property type="match status" value="2"/>
</dbReference>
<evidence type="ECO:0000313" key="11">
    <source>
        <dbReference type="EMBL" id="RVE56601.1"/>
    </source>
</evidence>
<dbReference type="GO" id="GO:0008017">
    <property type="term" value="F:microtubule binding"/>
    <property type="evidence" value="ECO:0007669"/>
    <property type="project" value="InterPro"/>
</dbReference>
<evidence type="ECO:0000256" key="6">
    <source>
        <dbReference type="ARBA" id="ARBA00022701"/>
    </source>
</evidence>
<evidence type="ECO:0000256" key="9">
    <source>
        <dbReference type="ARBA" id="ARBA00045771"/>
    </source>
</evidence>
<keyword evidence="12" id="KW-1185">Reference proteome</keyword>
<dbReference type="PANTHER" id="PTHR32078:SF1">
    <property type="entry name" value="NUCLEAR PROTEIN MDM1"/>
    <property type="match status" value="1"/>
</dbReference>
<feature type="compositionally biased region" description="Polar residues" evidence="10">
    <location>
        <begin position="1"/>
        <end position="25"/>
    </location>
</feature>
<comment type="function">
    <text evidence="9">Microtubule-binding protein that negatively regulates centriole duplication. Binds to and stabilizes microtubules.</text>
</comment>
<evidence type="ECO:0000256" key="2">
    <source>
        <dbReference type="ARBA" id="ARBA00004123"/>
    </source>
</evidence>
<dbReference type="GO" id="GO:0005814">
    <property type="term" value="C:centriole"/>
    <property type="evidence" value="ECO:0007669"/>
    <property type="project" value="UniProtKB-SubCell"/>
</dbReference>
<protein>
    <recommendedName>
        <fullName evidence="4">Nuclear protein MDM1</fullName>
    </recommendedName>
</protein>
<dbReference type="OrthoDB" id="9999940at2759"/>
<feature type="region of interest" description="Disordered" evidence="10">
    <location>
        <begin position="1"/>
        <end position="123"/>
    </location>
</feature>
<evidence type="ECO:0000256" key="8">
    <source>
        <dbReference type="ARBA" id="ARBA00023242"/>
    </source>
</evidence>
<dbReference type="GO" id="GO:0005874">
    <property type="term" value="C:microtubule"/>
    <property type="evidence" value="ECO:0007669"/>
    <property type="project" value="UniProtKB-KW"/>
</dbReference>
<evidence type="ECO:0000256" key="1">
    <source>
        <dbReference type="ARBA" id="ARBA00004114"/>
    </source>
</evidence>
<dbReference type="InterPro" id="IPR029136">
    <property type="entry name" value="MDM1"/>
</dbReference>
<dbReference type="AlphaFoldDB" id="A0A3S2TVX9"/>
<evidence type="ECO:0000256" key="5">
    <source>
        <dbReference type="ARBA" id="ARBA00022490"/>
    </source>
</evidence>